<organism evidence="1 2">
    <name type="scientific">Eumeta variegata</name>
    <name type="common">Bagworm moth</name>
    <name type="synonym">Eumeta japonica</name>
    <dbReference type="NCBI Taxonomy" id="151549"/>
    <lineage>
        <taxon>Eukaryota</taxon>
        <taxon>Metazoa</taxon>
        <taxon>Ecdysozoa</taxon>
        <taxon>Arthropoda</taxon>
        <taxon>Hexapoda</taxon>
        <taxon>Insecta</taxon>
        <taxon>Pterygota</taxon>
        <taxon>Neoptera</taxon>
        <taxon>Endopterygota</taxon>
        <taxon>Lepidoptera</taxon>
        <taxon>Glossata</taxon>
        <taxon>Ditrysia</taxon>
        <taxon>Tineoidea</taxon>
        <taxon>Psychidae</taxon>
        <taxon>Oiketicinae</taxon>
        <taxon>Eumeta</taxon>
    </lineage>
</organism>
<dbReference type="EMBL" id="BGZK01002456">
    <property type="protein sequence ID" value="GBP94071.1"/>
    <property type="molecule type" value="Genomic_DNA"/>
</dbReference>
<protein>
    <submittedName>
        <fullName evidence="1">Uncharacterized protein</fullName>
    </submittedName>
</protein>
<evidence type="ECO:0000313" key="1">
    <source>
        <dbReference type="EMBL" id="GBP94071.1"/>
    </source>
</evidence>
<name>A0A4C1ZZ38_EUMVA</name>
<reference evidence="1 2" key="1">
    <citation type="journal article" date="2019" name="Commun. Biol.">
        <title>The bagworm genome reveals a unique fibroin gene that provides high tensile strength.</title>
        <authorList>
            <person name="Kono N."/>
            <person name="Nakamura H."/>
            <person name="Ohtoshi R."/>
            <person name="Tomita M."/>
            <person name="Numata K."/>
            <person name="Arakawa K."/>
        </authorList>
    </citation>
    <scope>NUCLEOTIDE SEQUENCE [LARGE SCALE GENOMIC DNA]</scope>
</reference>
<dbReference type="Proteomes" id="UP000299102">
    <property type="component" value="Unassembled WGS sequence"/>
</dbReference>
<gene>
    <name evidence="1" type="ORF">EVAR_57415_1</name>
</gene>
<comment type="caution">
    <text evidence="1">The sequence shown here is derived from an EMBL/GenBank/DDBJ whole genome shotgun (WGS) entry which is preliminary data.</text>
</comment>
<proteinExistence type="predicted"/>
<accession>A0A4C1ZZ38</accession>
<sequence>MFNGFHLRSNTKKSFSLYKYSYKFLRRTIAFILYYTSTPRPHDCACAPQGNTAALYESRDLCRKLNITSFTRRIYARTSGRPRLRIRICISDPYLNSRSSPDPERRRRGQRWNLSILIAAAVRRGGAVGCGFRRRFTLSSPRAGGCWGVVNRTFCWLLDHAAETARDLINGIRPRPLSFQ</sequence>
<evidence type="ECO:0000313" key="2">
    <source>
        <dbReference type="Proteomes" id="UP000299102"/>
    </source>
</evidence>
<dbReference type="AlphaFoldDB" id="A0A4C1ZZ38"/>
<keyword evidence="2" id="KW-1185">Reference proteome</keyword>